<dbReference type="SUPFAM" id="SSF47413">
    <property type="entry name" value="lambda repressor-like DNA-binding domains"/>
    <property type="match status" value="2"/>
</dbReference>
<evidence type="ECO:0000313" key="2">
    <source>
        <dbReference type="EMBL" id="MST67996.1"/>
    </source>
</evidence>
<dbReference type="AlphaFoldDB" id="A0A7X2P5R0"/>
<keyword evidence="3" id="KW-1185">Reference proteome</keyword>
<accession>A0A7X2P5R0</accession>
<comment type="caution">
    <text evidence="2">The sequence shown here is derived from an EMBL/GenBank/DDBJ whole genome shotgun (WGS) entry which is preliminary data.</text>
</comment>
<protein>
    <submittedName>
        <fullName evidence="2">Transcriptional regulator</fullName>
    </submittedName>
</protein>
<dbReference type="InterPro" id="IPR001387">
    <property type="entry name" value="Cro/C1-type_HTH"/>
</dbReference>
<dbReference type="InterPro" id="IPR010982">
    <property type="entry name" value="Lambda_DNA-bd_dom_sf"/>
</dbReference>
<reference evidence="2 3" key="1">
    <citation type="submission" date="2019-08" db="EMBL/GenBank/DDBJ databases">
        <title>In-depth cultivation of the pig gut microbiome towards novel bacterial diversity and tailored functional studies.</title>
        <authorList>
            <person name="Wylensek D."/>
            <person name="Hitch T.C.A."/>
            <person name="Clavel T."/>
        </authorList>
    </citation>
    <scope>NUCLEOTIDE SEQUENCE [LARGE SCALE GENOMIC DNA]</scope>
    <source>
        <strain evidence="2 3">BSM-380-WT-5A</strain>
    </source>
</reference>
<dbReference type="SMART" id="SM00530">
    <property type="entry name" value="HTH_XRE"/>
    <property type="match status" value="2"/>
</dbReference>
<dbReference type="PROSITE" id="PS50943">
    <property type="entry name" value="HTH_CROC1"/>
    <property type="match status" value="2"/>
</dbReference>
<dbReference type="Proteomes" id="UP000440513">
    <property type="component" value="Unassembled WGS sequence"/>
</dbReference>
<evidence type="ECO:0000313" key="3">
    <source>
        <dbReference type="Proteomes" id="UP000440513"/>
    </source>
</evidence>
<dbReference type="RefSeq" id="WP_154433285.1">
    <property type="nucleotide sequence ID" value="NZ_VUMS01000090.1"/>
</dbReference>
<sequence length="208" mass="25249">MNTYYSEVPQRLCAYRKALEMTQKEMSERFGVQQDHYSRLENGKTLLSYRNLLCFMRSGGDIYYLITGKERYTGVINVYLDNFKLLRNKVEIVKLILWATYQSISYEKSNEIYEIKRAWKHIELIENEKKMNSIWRNIRKVEGISQQRMAERLDINIKRYQRMENLRTKPDAEILHSLFFDLGYSPLVMMKQDMFYLDEINKIWDEWC</sequence>
<dbReference type="Gene3D" id="1.10.260.40">
    <property type="entry name" value="lambda repressor-like DNA-binding domains"/>
    <property type="match status" value="2"/>
</dbReference>
<dbReference type="CDD" id="cd00093">
    <property type="entry name" value="HTH_XRE"/>
    <property type="match status" value="2"/>
</dbReference>
<proteinExistence type="predicted"/>
<feature type="domain" description="HTH cro/C1-type" evidence="1">
    <location>
        <begin position="136"/>
        <end position="178"/>
    </location>
</feature>
<gene>
    <name evidence="2" type="ORF">FYJ57_15185</name>
</gene>
<dbReference type="EMBL" id="VUMS01000090">
    <property type="protein sequence ID" value="MST67996.1"/>
    <property type="molecule type" value="Genomic_DNA"/>
</dbReference>
<dbReference type="GO" id="GO:0003677">
    <property type="term" value="F:DNA binding"/>
    <property type="evidence" value="ECO:0007669"/>
    <property type="project" value="InterPro"/>
</dbReference>
<feature type="domain" description="HTH cro/C1-type" evidence="1">
    <location>
        <begin position="14"/>
        <end position="52"/>
    </location>
</feature>
<dbReference type="Pfam" id="PF01381">
    <property type="entry name" value="HTH_3"/>
    <property type="match status" value="1"/>
</dbReference>
<organism evidence="2 3">
    <name type="scientific">Oliverpabstia intestinalis</name>
    <dbReference type="NCBI Taxonomy" id="2606633"/>
    <lineage>
        <taxon>Bacteria</taxon>
        <taxon>Bacillati</taxon>
        <taxon>Bacillota</taxon>
        <taxon>Clostridia</taxon>
        <taxon>Lachnospirales</taxon>
        <taxon>Lachnospiraceae</taxon>
        <taxon>Oliverpabstia</taxon>
    </lineage>
</organism>
<name>A0A7X2P5R0_9FIRM</name>
<evidence type="ECO:0000259" key="1">
    <source>
        <dbReference type="PROSITE" id="PS50943"/>
    </source>
</evidence>